<gene>
    <name evidence="2" type="ORF">SAMN06295905_2506</name>
</gene>
<keyword evidence="1" id="KW-0175">Coiled coil</keyword>
<protein>
    <submittedName>
        <fullName evidence="2">Uncharacterized protein</fullName>
    </submittedName>
</protein>
<dbReference type="Proteomes" id="UP000194474">
    <property type="component" value="Unassembled WGS sequence"/>
</dbReference>
<dbReference type="EMBL" id="FXWK01000001">
    <property type="protein sequence ID" value="SMQ76012.1"/>
    <property type="molecule type" value="Genomic_DNA"/>
</dbReference>
<dbReference type="RefSeq" id="WP_086470715.1">
    <property type="nucleotide sequence ID" value="NZ_FXWK01000001.1"/>
</dbReference>
<accession>A0A1Y6FT06</accession>
<evidence type="ECO:0000313" key="2">
    <source>
        <dbReference type="EMBL" id="SMQ76012.1"/>
    </source>
</evidence>
<reference evidence="3" key="1">
    <citation type="submission" date="2017-04" db="EMBL/GenBank/DDBJ databases">
        <authorList>
            <person name="Varghese N."/>
            <person name="Submissions S."/>
        </authorList>
    </citation>
    <scope>NUCLEOTIDE SEQUENCE [LARGE SCALE GENOMIC DNA]</scope>
</reference>
<proteinExistence type="predicted"/>
<keyword evidence="3" id="KW-1185">Reference proteome</keyword>
<evidence type="ECO:0000256" key="1">
    <source>
        <dbReference type="SAM" id="Coils"/>
    </source>
</evidence>
<evidence type="ECO:0000313" key="3">
    <source>
        <dbReference type="Proteomes" id="UP000194474"/>
    </source>
</evidence>
<name>A0A1Y6FT06_9HYPH</name>
<sequence length="126" mass="13943">MAILSLRPRAFRSRNAGRDAETDAARIETVRNAITMALNDARRERDGLQGRIDLYHAQAASIMDHSGDYGWRDRADETAIGSAESKAANGRRRIAQLNDQIERFEKLIADLENPYSQAQDAGVASA</sequence>
<dbReference type="OrthoDB" id="8139499at2"/>
<organism evidence="2 3">
    <name type="scientific">Devosia lucknowensis</name>
    <dbReference type="NCBI Taxonomy" id="1096929"/>
    <lineage>
        <taxon>Bacteria</taxon>
        <taxon>Pseudomonadati</taxon>
        <taxon>Pseudomonadota</taxon>
        <taxon>Alphaproteobacteria</taxon>
        <taxon>Hyphomicrobiales</taxon>
        <taxon>Devosiaceae</taxon>
        <taxon>Devosia</taxon>
    </lineage>
</organism>
<dbReference type="AlphaFoldDB" id="A0A1Y6FT06"/>
<feature type="coiled-coil region" evidence="1">
    <location>
        <begin position="38"/>
        <end position="114"/>
    </location>
</feature>